<keyword evidence="2" id="KW-1133">Transmembrane helix</keyword>
<name>A0A852TUK4_9ACTN</name>
<dbReference type="PANTHER" id="PTHR40763:SF4">
    <property type="entry name" value="DUF1707 DOMAIN-CONTAINING PROTEIN"/>
    <property type="match status" value="1"/>
</dbReference>
<evidence type="ECO:0000259" key="3">
    <source>
        <dbReference type="Pfam" id="PF08044"/>
    </source>
</evidence>
<keyword evidence="5" id="KW-1185">Reference proteome</keyword>
<keyword evidence="2" id="KW-0472">Membrane</keyword>
<organism evidence="4 5">
    <name type="scientific">Spinactinospora alkalitolerans</name>
    <dbReference type="NCBI Taxonomy" id="687207"/>
    <lineage>
        <taxon>Bacteria</taxon>
        <taxon>Bacillati</taxon>
        <taxon>Actinomycetota</taxon>
        <taxon>Actinomycetes</taxon>
        <taxon>Streptosporangiales</taxon>
        <taxon>Nocardiopsidaceae</taxon>
        <taxon>Spinactinospora</taxon>
    </lineage>
</organism>
<dbReference type="EMBL" id="JACCCC010000001">
    <property type="protein sequence ID" value="NYE46463.1"/>
    <property type="molecule type" value="Genomic_DNA"/>
</dbReference>
<dbReference type="Proteomes" id="UP000589036">
    <property type="component" value="Unassembled WGS sequence"/>
</dbReference>
<feature type="domain" description="DUF1707" evidence="3">
    <location>
        <begin position="11"/>
        <end position="63"/>
    </location>
</feature>
<dbReference type="AlphaFoldDB" id="A0A852TUK4"/>
<protein>
    <recommendedName>
        <fullName evidence="3">DUF1707 domain-containing protein</fullName>
    </recommendedName>
</protein>
<dbReference type="Pfam" id="PF08044">
    <property type="entry name" value="DUF1707"/>
    <property type="match status" value="1"/>
</dbReference>
<evidence type="ECO:0000256" key="1">
    <source>
        <dbReference type="SAM" id="MobiDB-lite"/>
    </source>
</evidence>
<evidence type="ECO:0000313" key="5">
    <source>
        <dbReference type="Proteomes" id="UP000589036"/>
    </source>
</evidence>
<reference evidence="4 5" key="1">
    <citation type="submission" date="2020-07" db="EMBL/GenBank/DDBJ databases">
        <title>Sequencing the genomes of 1000 actinobacteria strains.</title>
        <authorList>
            <person name="Klenk H.-P."/>
        </authorList>
    </citation>
    <scope>NUCLEOTIDE SEQUENCE [LARGE SCALE GENOMIC DNA]</scope>
    <source>
        <strain evidence="4 5">CXB654</strain>
    </source>
</reference>
<keyword evidence="2" id="KW-0812">Transmembrane</keyword>
<dbReference type="PANTHER" id="PTHR40763">
    <property type="entry name" value="MEMBRANE PROTEIN-RELATED"/>
    <property type="match status" value="1"/>
</dbReference>
<evidence type="ECO:0000313" key="4">
    <source>
        <dbReference type="EMBL" id="NYE46463.1"/>
    </source>
</evidence>
<dbReference type="InterPro" id="IPR012551">
    <property type="entry name" value="DUF1707_SHOCT-like"/>
</dbReference>
<feature type="transmembrane region" description="Helical" evidence="2">
    <location>
        <begin position="97"/>
        <end position="118"/>
    </location>
</feature>
<feature type="region of interest" description="Disordered" evidence="1">
    <location>
        <begin position="57"/>
        <end position="78"/>
    </location>
</feature>
<dbReference type="RefSeq" id="WP_179642564.1">
    <property type="nucleotide sequence ID" value="NZ_BAAAYY010000022.1"/>
</dbReference>
<comment type="caution">
    <text evidence="4">The sequence shown here is derived from an EMBL/GenBank/DDBJ whole genome shotgun (WGS) entry which is preliminary data.</text>
</comment>
<feature type="transmembrane region" description="Helical" evidence="2">
    <location>
        <begin position="124"/>
        <end position="142"/>
    </location>
</feature>
<proteinExistence type="predicted"/>
<sequence>MDDDRVPPERLRASDADRDAVAERLAAALSEGRLDLTEYGERLDSAMRAKTLGELAPITADLPPPAPVERGSDQMDPARLGAADVSARTWRDRLEPWRGLAGVSVIMIGIWGVTSVLAGSLLPFWPLWPIGFMFVFALANAVSGETGGNRDDG</sequence>
<evidence type="ECO:0000256" key="2">
    <source>
        <dbReference type="SAM" id="Phobius"/>
    </source>
</evidence>
<accession>A0A852TUK4</accession>
<gene>
    <name evidence="4" type="ORF">HDA32_001583</name>
</gene>